<feature type="binding site" evidence="5 7">
    <location>
        <position position="315"/>
    </location>
    <ligand>
        <name>substrate</name>
    </ligand>
</feature>
<comment type="pathway">
    <text evidence="5">Amino-acid biosynthesis; D-alanine biosynthesis; D-alanine from L-alanine: step 1/1.</text>
</comment>
<dbReference type="UniPathway" id="UPA00042">
    <property type="reaction ID" value="UER00497"/>
</dbReference>
<dbReference type="InterPro" id="IPR020622">
    <property type="entry name" value="Ala_racemase_pyridoxalP-BS"/>
</dbReference>
<evidence type="ECO:0000256" key="6">
    <source>
        <dbReference type="PIRSR" id="PIRSR600821-50"/>
    </source>
</evidence>
<dbReference type="CDD" id="cd00430">
    <property type="entry name" value="PLPDE_III_AR"/>
    <property type="match status" value="1"/>
</dbReference>
<gene>
    <name evidence="9" type="ORF">EDD72_12056</name>
</gene>
<dbReference type="EC" id="5.1.1.1" evidence="5"/>
<comment type="caution">
    <text evidence="9">The sequence shown here is derived from an EMBL/GenBank/DDBJ whole genome shotgun (WGS) entry which is preliminary data.</text>
</comment>
<dbReference type="GO" id="GO:0005829">
    <property type="term" value="C:cytosol"/>
    <property type="evidence" value="ECO:0007669"/>
    <property type="project" value="TreeGrafter"/>
</dbReference>
<accession>A0A4R3K988</accession>
<evidence type="ECO:0000256" key="1">
    <source>
        <dbReference type="ARBA" id="ARBA00000316"/>
    </source>
</evidence>
<evidence type="ECO:0000256" key="2">
    <source>
        <dbReference type="ARBA" id="ARBA00001933"/>
    </source>
</evidence>
<name>A0A4R3K988_9BACI</name>
<proteinExistence type="inferred from homology"/>
<evidence type="ECO:0000256" key="4">
    <source>
        <dbReference type="ARBA" id="ARBA00023235"/>
    </source>
</evidence>
<dbReference type="Proteomes" id="UP000295788">
    <property type="component" value="Unassembled WGS sequence"/>
</dbReference>
<dbReference type="Pfam" id="PF00842">
    <property type="entry name" value="Ala_racemase_C"/>
    <property type="match status" value="1"/>
</dbReference>
<comment type="similarity">
    <text evidence="5">Belongs to the alanine racemase family.</text>
</comment>
<dbReference type="SUPFAM" id="SSF50621">
    <property type="entry name" value="Alanine racemase C-terminal domain-like"/>
    <property type="match status" value="1"/>
</dbReference>
<keyword evidence="3 5" id="KW-0663">Pyridoxal phosphate</keyword>
<keyword evidence="4 5" id="KW-0413">Isomerase</keyword>
<dbReference type="InterPro" id="IPR009006">
    <property type="entry name" value="Ala_racemase/Decarboxylase_C"/>
</dbReference>
<dbReference type="HAMAP" id="MF_01201">
    <property type="entry name" value="Ala_racemase"/>
    <property type="match status" value="1"/>
</dbReference>
<feature type="binding site" evidence="5 7">
    <location>
        <position position="138"/>
    </location>
    <ligand>
        <name>substrate</name>
    </ligand>
</feature>
<sequence length="389" mass="44014">MNVPYYRPTVAEINLDAMTDNILFFRNHLPKQVEIMAVVKANAYGHGVIPVVHHLQSIGIRNFAVAFIDEAIQLRKAGVVDRILILGHTPVEAIEEAFRYDIRVTVFTKDVLERINQIGEKLRKPLKVHLKIETGMGRIGVYPEDVNSYYEIIRSSPWIELEGVFTHFATADEKDKGFTRLQYQRFIEAVHLIEKFQEIPIIHISNSAAMIDLPDLPQNMVRLGISLYGMLPSDEVGIRPQQLKPVMTLKTKISFIKKVNPGQTISYGATYKVEKKSIVATIPIGYADGFPRGLSNKGYVLIHGKKAPILGRVCMDQTMVDVTEIPNVKEGDEVVIYGEQQGSVLRMDDHAKLLETINYELATSVGYRIPRVYYKNGQIIKISHYLLGR</sequence>
<dbReference type="PROSITE" id="PS00395">
    <property type="entry name" value="ALANINE_RACEMASE"/>
    <property type="match status" value="1"/>
</dbReference>
<evidence type="ECO:0000256" key="3">
    <source>
        <dbReference type="ARBA" id="ARBA00022898"/>
    </source>
</evidence>
<dbReference type="Gene3D" id="2.40.37.10">
    <property type="entry name" value="Lyase, Ornithine Decarboxylase, Chain A, domain 1"/>
    <property type="match status" value="1"/>
</dbReference>
<comment type="cofactor">
    <cofactor evidence="2 5 6">
        <name>pyridoxal 5'-phosphate</name>
        <dbReference type="ChEBI" id="CHEBI:597326"/>
    </cofactor>
</comment>
<evidence type="ECO:0000313" key="10">
    <source>
        <dbReference type="Proteomes" id="UP000295788"/>
    </source>
</evidence>
<dbReference type="PANTHER" id="PTHR30511">
    <property type="entry name" value="ALANINE RACEMASE"/>
    <property type="match status" value="1"/>
</dbReference>
<dbReference type="FunFam" id="3.20.20.10:FF:000002">
    <property type="entry name" value="Alanine racemase"/>
    <property type="match status" value="1"/>
</dbReference>
<feature type="domain" description="Alanine racemase C-terminal" evidence="8">
    <location>
        <begin position="246"/>
        <end position="374"/>
    </location>
</feature>
<reference evidence="9 10" key="1">
    <citation type="submission" date="2019-03" db="EMBL/GenBank/DDBJ databases">
        <title>Genomic Encyclopedia of Type Strains, Phase IV (KMG-IV): sequencing the most valuable type-strain genomes for metagenomic binning, comparative biology and taxonomic classification.</title>
        <authorList>
            <person name="Goeker M."/>
        </authorList>
    </citation>
    <scope>NUCLEOTIDE SEQUENCE [LARGE SCALE GENOMIC DNA]</scope>
    <source>
        <strain evidence="9 10">DSM 23802</strain>
    </source>
</reference>
<dbReference type="PRINTS" id="PR00992">
    <property type="entry name" value="ALARACEMASE"/>
</dbReference>
<dbReference type="OrthoDB" id="9813814at2"/>
<dbReference type="PANTHER" id="PTHR30511:SF0">
    <property type="entry name" value="ALANINE RACEMASE, CATABOLIC-RELATED"/>
    <property type="match status" value="1"/>
</dbReference>
<comment type="function">
    <text evidence="5">Catalyzes the interconversion of L-alanine and D-alanine. May also act on other amino acids.</text>
</comment>
<dbReference type="SMART" id="SM01005">
    <property type="entry name" value="Ala_racemase_C"/>
    <property type="match status" value="1"/>
</dbReference>
<feature type="modified residue" description="N6-(pyridoxal phosphate)lysine" evidence="5 6">
    <location>
        <position position="40"/>
    </location>
</feature>
<keyword evidence="10" id="KW-1185">Reference proteome</keyword>
<dbReference type="InterPro" id="IPR011079">
    <property type="entry name" value="Ala_racemase_C"/>
</dbReference>
<feature type="active site" description="Proton acceptor; specific for L-alanine" evidence="5">
    <location>
        <position position="267"/>
    </location>
</feature>
<dbReference type="Pfam" id="PF01168">
    <property type="entry name" value="Ala_racemase_N"/>
    <property type="match status" value="1"/>
</dbReference>
<organism evidence="9 10">
    <name type="scientific">Tepidibacillus fermentans</name>
    <dbReference type="NCBI Taxonomy" id="1281767"/>
    <lineage>
        <taxon>Bacteria</taxon>
        <taxon>Bacillati</taxon>
        <taxon>Bacillota</taxon>
        <taxon>Bacilli</taxon>
        <taxon>Bacillales</taxon>
        <taxon>Bacillaceae</taxon>
        <taxon>Tepidibacillus</taxon>
    </lineage>
</organism>
<dbReference type="InterPro" id="IPR000821">
    <property type="entry name" value="Ala_racemase"/>
</dbReference>
<dbReference type="EMBL" id="SMAB01000020">
    <property type="protein sequence ID" value="TCS79584.1"/>
    <property type="molecule type" value="Genomic_DNA"/>
</dbReference>
<dbReference type="Gene3D" id="3.20.20.10">
    <property type="entry name" value="Alanine racemase"/>
    <property type="match status" value="1"/>
</dbReference>
<dbReference type="SUPFAM" id="SSF51419">
    <property type="entry name" value="PLP-binding barrel"/>
    <property type="match status" value="1"/>
</dbReference>
<dbReference type="NCBIfam" id="TIGR00492">
    <property type="entry name" value="alr"/>
    <property type="match status" value="1"/>
</dbReference>
<comment type="catalytic activity">
    <reaction evidence="1 5">
        <text>L-alanine = D-alanine</text>
        <dbReference type="Rhea" id="RHEA:20249"/>
        <dbReference type="ChEBI" id="CHEBI:57416"/>
        <dbReference type="ChEBI" id="CHEBI:57972"/>
        <dbReference type="EC" id="5.1.1.1"/>
    </reaction>
</comment>
<evidence type="ECO:0000313" key="9">
    <source>
        <dbReference type="EMBL" id="TCS79584.1"/>
    </source>
</evidence>
<dbReference type="GO" id="GO:0009252">
    <property type="term" value="P:peptidoglycan biosynthetic process"/>
    <property type="evidence" value="ECO:0007669"/>
    <property type="project" value="TreeGrafter"/>
</dbReference>
<dbReference type="GO" id="GO:0008784">
    <property type="term" value="F:alanine racemase activity"/>
    <property type="evidence" value="ECO:0007669"/>
    <property type="project" value="UniProtKB-UniRule"/>
</dbReference>
<dbReference type="GO" id="GO:0030170">
    <property type="term" value="F:pyridoxal phosphate binding"/>
    <property type="evidence" value="ECO:0007669"/>
    <property type="project" value="UniProtKB-UniRule"/>
</dbReference>
<feature type="active site" description="Proton acceptor; specific for D-alanine" evidence="5">
    <location>
        <position position="40"/>
    </location>
</feature>
<dbReference type="GO" id="GO:0030632">
    <property type="term" value="P:D-alanine biosynthetic process"/>
    <property type="evidence" value="ECO:0007669"/>
    <property type="project" value="UniProtKB-UniRule"/>
</dbReference>
<dbReference type="InterPro" id="IPR029066">
    <property type="entry name" value="PLP-binding_barrel"/>
</dbReference>
<dbReference type="AlphaFoldDB" id="A0A4R3K988"/>
<dbReference type="RefSeq" id="WP_132770131.1">
    <property type="nucleotide sequence ID" value="NZ_SMAB01000020.1"/>
</dbReference>
<protein>
    <recommendedName>
        <fullName evidence="5">Alanine racemase</fullName>
        <ecNumber evidence="5">5.1.1.1</ecNumber>
    </recommendedName>
</protein>
<evidence type="ECO:0000256" key="7">
    <source>
        <dbReference type="PIRSR" id="PIRSR600821-52"/>
    </source>
</evidence>
<evidence type="ECO:0000256" key="5">
    <source>
        <dbReference type="HAMAP-Rule" id="MF_01201"/>
    </source>
</evidence>
<dbReference type="FunFam" id="2.40.37.10:FF:000006">
    <property type="entry name" value="Alanine racemase"/>
    <property type="match status" value="1"/>
</dbReference>
<dbReference type="InterPro" id="IPR001608">
    <property type="entry name" value="Ala_racemase_N"/>
</dbReference>
<evidence type="ECO:0000259" key="8">
    <source>
        <dbReference type="SMART" id="SM01005"/>
    </source>
</evidence>